<organism evidence="1 2">
    <name type="scientific">Candidatus Methanomarinus sp</name>
    <dbReference type="NCBI Taxonomy" id="3386244"/>
    <lineage>
        <taxon>Archaea</taxon>
        <taxon>Methanobacteriati</taxon>
        <taxon>Methanobacteriota</taxon>
        <taxon>Stenosarchaea group</taxon>
        <taxon>Methanomicrobia</taxon>
        <taxon>Methanosarcinales</taxon>
        <taxon>ANME-2 cluster</taxon>
        <taxon>Candidatus Methanocomedenaceae</taxon>
        <taxon>Candidatus Methanomarinus</taxon>
    </lineage>
</organism>
<sequence length="206" mass="22474">MIVTRSKPIEEIMDQIDPIMDQKICVIGCSLCAGKLKTGGEPEVKNMIRQLQDKRVNVIDGVVLKHACSIESWESLIKEQPVISDAEVLLVMSCGIGVSLLGRLCDKIVIPALDTVSLGAALNDEILLEMCSMCGQCTVGFFSGLCPKSGCPKSQLNGPCGGSNDGECEVRERKCIWTRIYEVMEAKNMLSMLNETLSPTEYNRGL</sequence>
<evidence type="ECO:0000313" key="2">
    <source>
        <dbReference type="Proteomes" id="UP000315423"/>
    </source>
</evidence>
<dbReference type="Proteomes" id="UP000315423">
    <property type="component" value="Unassembled WGS sequence"/>
</dbReference>
<accession>A0AC61SAZ3</accession>
<protein>
    <submittedName>
        <fullName evidence="1">Uncharacterized protein</fullName>
    </submittedName>
</protein>
<proteinExistence type="predicted"/>
<reference evidence="1" key="1">
    <citation type="submission" date="2018-09" db="EMBL/GenBank/DDBJ databases">
        <title>A genomic encyclopedia of anaerobic methanotrophic archaea.</title>
        <authorList>
            <person name="Skennerton C.T."/>
            <person name="Chadwick G.L."/>
            <person name="Laso-Perez R."/>
            <person name="Leu A.O."/>
            <person name="Speth D.R."/>
            <person name="Yu H."/>
            <person name="Morgan-Lang C."/>
            <person name="Hatzenpichler R."/>
            <person name="Goudeau D."/>
            <person name="Malmstrom R."/>
            <person name="Woyke T."/>
            <person name="Hallam S."/>
            <person name="Tyson G.W."/>
            <person name="Wegener G."/>
            <person name="Boetius A."/>
            <person name="Orphan V.J."/>
        </authorList>
    </citation>
    <scope>NUCLEOTIDE SEQUENCE</scope>
    <source>
        <strain evidence="1">CONS3730D10UFb2</strain>
    </source>
</reference>
<evidence type="ECO:0000313" key="1">
    <source>
        <dbReference type="EMBL" id="TKY91738.1"/>
    </source>
</evidence>
<comment type="caution">
    <text evidence="1">The sequence shown here is derived from an EMBL/GenBank/DDBJ whole genome shotgun (WGS) entry which is preliminary data.</text>
</comment>
<dbReference type="EMBL" id="QYBA01000136">
    <property type="protein sequence ID" value="TKY91738.1"/>
    <property type="molecule type" value="Genomic_DNA"/>
</dbReference>
<gene>
    <name evidence="1" type="ORF">C5S46_04230</name>
</gene>
<name>A0AC61SAZ3_9EURY</name>